<keyword evidence="3" id="KW-1185">Reference proteome</keyword>
<evidence type="ECO:0000313" key="3">
    <source>
        <dbReference type="Proteomes" id="UP000593573"/>
    </source>
</evidence>
<keyword evidence="1" id="KW-1133">Transmembrane helix</keyword>
<gene>
    <name evidence="2" type="ORF">Goklo_021588</name>
</gene>
<comment type="caution">
    <text evidence="2">The sequence shown here is derived from an EMBL/GenBank/DDBJ whole genome shotgun (WGS) entry which is preliminary data.</text>
</comment>
<evidence type="ECO:0000313" key="2">
    <source>
        <dbReference type="EMBL" id="MBA0654622.1"/>
    </source>
</evidence>
<keyword evidence="1" id="KW-0472">Membrane</keyword>
<name>A0A7J8UWD5_9ROSI</name>
<sequence>MVLFQFRNLIGSDIFVENATNVVKLVAFLVFDPCTSGNHFEVLSFLFIVVKVLYYFHFFYLTSSFGVGLGF</sequence>
<organism evidence="2 3">
    <name type="scientific">Gossypium klotzschianum</name>
    <dbReference type="NCBI Taxonomy" id="34286"/>
    <lineage>
        <taxon>Eukaryota</taxon>
        <taxon>Viridiplantae</taxon>
        <taxon>Streptophyta</taxon>
        <taxon>Embryophyta</taxon>
        <taxon>Tracheophyta</taxon>
        <taxon>Spermatophyta</taxon>
        <taxon>Magnoliopsida</taxon>
        <taxon>eudicotyledons</taxon>
        <taxon>Gunneridae</taxon>
        <taxon>Pentapetalae</taxon>
        <taxon>rosids</taxon>
        <taxon>malvids</taxon>
        <taxon>Malvales</taxon>
        <taxon>Malvaceae</taxon>
        <taxon>Malvoideae</taxon>
        <taxon>Gossypium</taxon>
    </lineage>
</organism>
<reference evidence="2 3" key="1">
    <citation type="journal article" date="2019" name="Genome Biol. Evol.">
        <title>Insights into the evolution of the New World diploid cottons (Gossypium, subgenus Houzingenia) based on genome sequencing.</title>
        <authorList>
            <person name="Grover C.E."/>
            <person name="Arick M.A. 2nd"/>
            <person name="Thrash A."/>
            <person name="Conover J.L."/>
            <person name="Sanders W.S."/>
            <person name="Peterson D.G."/>
            <person name="Frelichowski J.E."/>
            <person name="Scheffler J.A."/>
            <person name="Scheffler B.E."/>
            <person name="Wendel J.F."/>
        </authorList>
    </citation>
    <scope>NUCLEOTIDE SEQUENCE [LARGE SCALE GENOMIC DNA]</scope>
    <source>
        <strain evidence="2">57</strain>
        <tissue evidence="2">Leaf</tissue>
    </source>
</reference>
<dbReference type="OrthoDB" id="10522995at2759"/>
<dbReference type="EMBL" id="JABFAB010000007">
    <property type="protein sequence ID" value="MBA0654622.1"/>
    <property type="molecule type" value="Genomic_DNA"/>
</dbReference>
<feature type="transmembrane region" description="Helical" evidence="1">
    <location>
        <begin position="42"/>
        <end position="61"/>
    </location>
</feature>
<dbReference type="Proteomes" id="UP000593573">
    <property type="component" value="Unassembled WGS sequence"/>
</dbReference>
<dbReference type="AlphaFoldDB" id="A0A7J8UWD5"/>
<keyword evidence="1" id="KW-0812">Transmembrane</keyword>
<protein>
    <submittedName>
        <fullName evidence="2">Uncharacterized protein</fullName>
    </submittedName>
</protein>
<evidence type="ECO:0000256" key="1">
    <source>
        <dbReference type="SAM" id="Phobius"/>
    </source>
</evidence>
<proteinExistence type="predicted"/>
<accession>A0A7J8UWD5</accession>